<keyword evidence="2" id="KW-0456">Lyase</keyword>
<feature type="domain" description="dTDP-4-dehydro-6-deoxy-alpha-D-glucopyranose 2,3-dehydratase" evidence="1">
    <location>
        <begin position="278"/>
        <end position="481"/>
    </location>
</feature>
<gene>
    <name evidence="2" type="ORF">H4687_007938</name>
</gene>
<dbReference type="Proteomes" id="UP000629287">
    <property type="component" value="Unassembled WGS sequence"/>
</dbReference>
<keyword evidence="3" id="KW-1185">Reference proteome</keyword>
<name>A0A8I0PDZ1_9ACTN</name>
<proteinExistence type="predicted"/>
<dbReference type="EC" id="4.2.1.159" evidence="2"/>
<dbReference type="GeneID" id="86832409"/>
<dbReference type="GO" id="GO:0016829">
    <property type="term" value="F:lyase activity"/>
    <property type="evidence" value="ECO:0007669"/>
    <property type="project" value="UniProtKB-KW"/>
</dbReference>
<evidence type="ECO:0000313" key="3">
    <source>
        <dbReference type="Proteomes" id="UP000629287"/>
    </source>
</evidence>
<dbReference type="RefSeq" id="WP_046916850.1">
    <property type="nucleotide sequence ID" value="NZ_JADBGF010000001.1"/>
</dbReference>
<dbReference type="OrthoDB" id="9814961at2"/>
<organism evidence="2 3">
    <name type="scientific">Streptomyces stelliscabiei</name>
    <dbReference type="NCBI Taxonomy" id="146820"/>
    <lineage>
        <taxon>Bacteria</taxon>
        <taxon>Bacillati</taxon>
        <taxon>Actinomycetota</taxon>
        <taxon>Actinomycetes</taxon>
        <taxon>Kitasatosporales</taxon>
        <taxon>Streptomycetaceae</taxon>
        <taxon>Streptomyces</taxon>
    </lineage>
</organism>
<reference evidence="2 3" key="1">
    <citation type="submission" date="2020-10" db="EMBL/GenBank/DDBJ databases">
        <title>Sequencing the genomes of 1000 actinobacteria strains.</title>
        <authorList>
            <person name="Klenk H.-P."/>
        </authorList>
    </citation>
    <scope>NUCLEOTIDE SEQUENCE [LARGE SCALE GENOMIC DNA]</scope>
    <source>
        <strain evidence="2 3">DSM 41803</strain>
    </source>
</reference>
<dbReference type="AlphaFoldDB" id="A0A8I0PDZ1"/>
<dbReference type="Gene3D" id="3.90.79.40">
    <property type="entry name" value="EvaA sugar 2,3-dehydratase subunit"/>
    <property type="match status" value="2"/>
</dbReference>
<dbReference type="EMBL" id="JADBGF010000001">
    <property type="protein sequence ID" value="MBE1601809.1"/>
    <property type="molecule type" value="Genomic_DNA"/>
</dbReference>
<dbReference type="InterPro" id="IPR038153">
    <property type="entry name" value="EvaA-like_sf"/>
</dbReference>
<evidence type="ECO:0000313" key="2">
    <source>
        <dbReference type="EMBL" id="MBE1601809.1"/>
    </source>
</evidence>
<sequence length="500" mass="54318">MTASPVTPGGLLRTHDPSAALRVVRSALSTQGTVTVTPDFRSWFAERLAVARTTTVAGIDFADLVGWRFADDTGNLVHDSGKFFAIEGLSVAAAHGPVASWSQPIINQPETGVLGILVKEFDGVLHCLMQAKMEPGNCNVLQLSPTVQATQSNYTAVHRGRPVPYVDMFLSAPPQAVLADVLQSEQGSWFYRKRNRNIVVETTADVEVLPGFRWLSLGQVHALLTEDHLVNMNTRTVLSCLSFSGPNLVGELGCGASGFRAALVRSIGTEWGALHTDGEILSWITDLRSRREVEATPIPLREVRGWRRQPDRITHDTGVFFDVRAVAVDGGGREIDSWTQPMIAPHGLGVVAFLVARFSGVLHILVGVQMEPGLVDFVELAPTVQCTPDSYEHLPAEARPPFLDDVLAAPADRIRFDTELSEEGGRFFHARTRHVIVEVDPVVANGAGPARHRWMTMAQIVGLLRHSHYVNVQARSLVACLHSLVARLDDDSPVAQGGGA</sequence>
<accession>A0A8I0PDZ1</accession>
<evidence type="ECO:0000259" key="1">
    <source>
        <dbReference type="Pfam" id="PF03559"/>
    </source>
</evidence>
<comment type="caution">
    <text evidence="2">The sequence shown here is derived from an EMBL/GenBank/DDBJ whole genome shotgun (WGS) entry which is preliminary data.</text>
</comment>
<protein>
    <submittedName>
        <fullName evidence="2">Oxidase EvaA</fullName>
        <ecNumber evidence="2">4.2.1.159</ecNumber>
    </submittedName>
</protein>
<dbReference type="InterPro" id="IPR005212">
    <property type="entry name" value="EvaA-like"/>
</dbReference>
<dbReference type="Pfam" id="PF03559">
    <property type="entry name" value="Hexose_dehydrat"/>
    <property type="match status" value="2"/>
</dbReference>
<feature type="domain" description="dTDP-4-dehydro-6-deoxy-alpha-D-glucopyranose 2,3-dehydratase" evidence="1">
    <location>
        <begin position="39"/>
        <end position="241"/>
    </location>
</feature>